<dbReference type="EC" id="2.3.1.61" evidence="5"/>
<dbReference type="GO" id="GO:0045252">
    <property type="term" value="C:oxoglutarate dehydrogenase complex"/>
    <property type="evidence" value="ECO:0007669"/>
    <property type="project" value="InterPro"/>
</dbReference>
<feature type="compositionally biased region" description="Pro residues" evidence="16">
    <location>
        <begin position="178"/>
        <end position="195"/>
    </location>
</feature>
<dbReference type="NCBIfam" id="NF004309">
    <property type="entry name" value="PRK05704.1"/>
    <property type="match status" value="1"/>
</dbReference>
<dbReference type="AlphaFoldDB" id="A0A1L8EIA4"/>
<evidence type="ECO:0000256" key="1">
    <source>
        <dbReference type="ARBA" id="ARBA00001938"/>
    </source>
</evidence>
<dbReference type="NCBIfam" id="TIGR01347">
    <property type="entry name" value="sucB"/>
    <property type="match status" value="1"/>
</dbReference>
<dbReference type="InterPro" id="IPR003016">
    <property type="entry name" value="2-oxoA_DH_lipoyl-BS"/>
</dbReference>
<dbReference type="InterPro" id="IPR050537">
    <property type="entry name" value="2-oxoacid_dehydrogenase"/>
</dbReference>
<comment type="subcellular location">
    <subcellularLocation>
        <location evidence="2">Mitochondrion</location>
    </subcellularLocation>
</comment>
<accession>A0A1L8EIA4</accession>
<evidence type="ECO:0000256" key="2">
    <source>
        <dbReference type="ARBA" id="ARBA00004173"/>
    </source>
</evidence>
<keyword evidence="12" id="KW-0012">Acyltransferase</keyword>
<dbReference type="GO" id="GO:0004149">
    <property type="term" value="F:dihydrolipoyllysine-residue succinyltransferase activity"/>
    <property type="evidence" value="ECO:0007669"/>
    <property type="project" value="UniProtKB-EC"/>
</dbReference>
<evidence type="ECO:0000256" key="4">
    <source>
        <dbReference type="ARBA" id="ARBA00007317"/>
    </source>
</evidence>
<comment type="pathway">
    <text evidence="3">Amino-acid degradation; L-lysine degradation via saccharopine pathway; glutaryl-CoA from L-lysine: step 6/6.</text>
</comment>
<dbReference type="FunFam" id="3.30.559.10:FF:000006">
    <property type="entry name" value="Dihydrolipoyllysine-residue succinyltransferase component of 2-oxoglutarate dehydrogenase complex, mitochondrial"/>
    <property type="match status" value="1"/>
</dbReference>
<dbReference type="SUPFAM" id="SSF52777">
    <property type="entry name" value="CoA-dependent acyltransferases"/>
    <property type="match status" value="1"/>
</dbReference>
<dbReference type="Gene3D" id="3.30.559.10">
    <property type="entry name" value="Chloramphenicol acetyltransferase-like domain"/>
    <property type="match status" value="1"/>
</dbReference>
<evidence type="ECO:0000313" key="18">
    <source>
        <dbReference type="EMBL" id="JAV18411.1"/>
    </source>
</evidence>
<dbReference type="EMBL" id="GFDG01000388">
    <property type="protein sequence ID" value="JAV18411.1"/>
    <property type="molecule type" value="Transcribed_RNA"/>
</dbReference>
<evidence type="ECO:0000256" key="7">
    <source>
        <dbReference type="ARBA" id="ARBA00022532"/>
    </source>
</evidence>
<evidence type="ECO:0000256" key="15">
    <source>
        <dbReference type="ARBA" id="ARBA00046046"/>
    </source>
</evidence>
<dbReference type="Pfam" id="PF00364">
    <property type="entry name" value="Biotin_lipoyl"/>
    <property type="match status" value="1"/>
</dbReference>
<sequence>MSGIISLTSRRLPRNVLNLGMQAARSQEVNTANAVRQYARLASRQAQLLSQMGMSETQATVSACRPLVASQCFHTSVNLWQMETVKVPPFADSVSEGDVKFTVKVGDYVKADQNVMEIETDKTTVGVPAPFGGIVRKILVSDGDTVKSGQPLFELEKAEGGAAAASAPAAEAPKPAAAAPPPPPPPPSQPKPAAPKPAAAAAPPSPRPTPPPPVRPPPAGQIPVASIRPTPAPQVKVPPADYSRQITGTRTEQRVKMNRMRQKIAARLKEAQNVNAMLTTFNEIDMSGAMEFRKANLEAFQKKYGIKIGFMSIFTKAAAYALQDQPVVNAVIDEAEIVYRDYVDISVAVATPKGLVVPVIRNVEGMNYADIEIAMAALGEKARKGAIAVEDMDGGTFTISNGGVFGSLMGTPIINPPQSAILGMHGIFERPVAVKGQVVIRPMMYVALTYDHRLIDGREAVMFLRKIKAAVEDPRIILAGL</sequence>
<keyword evidence="8" id="KW-0808">Transferase</keyword>
<dbReference type="Gene3D" id="2.40.50.100">
    <property type="match status" value="1"/>
</dbReference>
<keyword evidence="11" id="KW-0496">Mitochondrion</keyword>
<name>A0A1L8EIA4_HAEIR</name>
<dbReference type="GO" id="GO:0006099">
    <property type="term" value="P:tricarboxylic acid cycle"/>
    <property type="evidence" value="ECO:0007669"/>
    <property type="project" value="UniProtKB-KW"/>
</dbReference>
<dbReference type="PANTHER" id="PTHR43416">
    <property type="entry name" value="DIHYDROLIPOYLLYSINE-RESIDUE SUCCINYLTRANSFERASE COMPONENT OF 2-OXOGLUTARATE DEHYDROGENASE COMPLEX, MITOCHONDRIAL-RELATED"/>
    <property type="match status" value="1"/>
</dbReference>
<keyword evidence="9" id="KW-0450">Lipoyl</keyword>
<evidence type="ECO:0000256" key="10">
    <source>
        <dbReference type="ARBA" id="ARBA00022946"/>
    </source>
</evidence>
<dbReference type="InterPro" id="IPR023213">
    <property type="entry name" value="CAT-like_dom_sf"/>
</dbReference>
<dbReference type="PANTHER" id="PTHR43416:SF5">
    <property type="entry name" value="DIHYDROLIPOYLLYSINE-RESIDUE SUCCINYLTRANSFERASE COMPONENT OF 2-OXOGLUTARATE DEHYDROGENASE COMPLEX, MITOCHONDRIAL"/>
    <property type="match status" value="1"/>
</dbReference>
<protein>
    <recommendedName>
        <fullName evidence="6">Dihydrolipoyllysine-residue succinyltransferase component of 2-oxoglutarate dehydrogenase complex, mitochondrial</fullName>
        <ecNumber evidence="5">2.3.1.61</ecNumber>
    </recommendedName>
    <alternativeName>
        <fullName evidence="14">2-oxoglutarate dehydrogenase complex component E2</fullName>
    </alternativeName>
    <alternativeName>
        <fullName evidence="13">E2K</fullName>
    </alternativeName>
</protein>
<evidence type="ECO:0000256" key="16">
    <source>
        <dbReference type="SAM" id="MobiDB-lite"/>
    </source>
</evidence>
<comment type="similarity">
    <text evidence="4">Belongs to the 2-oxoacid dehydrogenase family.</text>
</comment>
<keyword evidence="7" id="KW-0816">Tricarboxylic acid cycle</keyword>
<comment type="cofactor">
    <cofactor evidence="1">
        <name>(R)-lipoate</name>
        <dbReference type="ChEBI" id="CHEBI:83088"/>
    </cofactor>
</comment>
<feature type="compositionally biased region" description="Pro residues" evidence="16">
    <location>
        <begin position="203"/>
        <end position="220"/>
    </location>
</feature>
<dbReference type="Pfam" id="PF00198">
    <property type="entry name" value="2-oxoacid_dh"/>
    <property type="match status" value="1"/>
</dbReference>
<evidence type="ECO:0000256" key="6">
    <source>
        <dbReference type="ARBA" id="ARBA00020294"/>
    </source>
</evidence>
<dbReference type="CDD" id="cd06849">
    <property type="entry name" value="lipoyl_domain"/>
    <property type="match status" value="1"/>
</dbReference>
<proteinExistence type="inferred from homology"/>
<evidence type="ECO:0000256" key="11">
    <source>
        <dbReference type="ARBA" id="ARBA00023128"/>
    </source>
</evidence>
<feature type="region of interest" description="Disordered" evidence="16">
    <location>
        <begin position="159"/>
        <end position="241"/>
    </location>
</feature>
<evidence type="ECO:0000256" key="13">
    <source>
        <dbReference type="ARBA" id="ARBA00031331"/>
    </source>
</evidence>
<dbReference type="InterPro" id="IPR006255">
    <property type="entry name" value="SucB"/>
</dbReference>
<feature type="compositionally biased region" description="Low complexity" evidence="16">
    <location>
        <begin position="162"/>
        <end position="177"/>
    </location>
</feature>
<evidence type="ECO:0000256" key="12">
    <source>
        <dbReference type="ARBA" id="ARBA00023315"/>
    </source>
</evidence>
<dbReference type="PROSITE" id="PS50968">
    <property type="entry name" value="BIOTINYL_LIPOYL"/>
    <property type="match status" value="1"/>
</dbReference>
<comment type="function">
    <text evidence="15">Dihydrolipoamide succinyltransferase (E2) component of the 2-oxoglutarate dehydrogenase complex. The 2-oxoglutarate dehydrogenase complex catalyzes the overall conversion of 2-oxoglutarate to succinyl-CoA and CO(2). The 2-oxoglutarate dehydrogenase complex is mainly active in the mitochondrion. A fraction of the 2-oxoglutarate dehydrogenase complex also localizes in the nucleus and is required for lysine succinylation of histones: associates with KAT2A on chromatin and provides succinyl-CoA to histone succinyltransferase KAT2A.</text>
</comment>
<organism evidence="18">
    <name type="scientific">Haematobia irritans</name>
    <name type="common">Horn fly</name>
    <name type="synonym">Conops irritans</name>
    <dbReference type="NCBI Taxonomy" id="7368"/>
    <lineage>
        <taxon>Eukaryota</taxon>
        <taxon>Metazoa</taxon>
        <taxon>Ecdysozoa</taxon>
        <taxon>Arthropoda</taxon>
        <taxon>Hexapoda</taxon>
        <taxon>Insecta</taxon>
        <taxon>Pterygota</taxon>
        <taxon>Neoptera</taxon>
        <taxon>Endopterygota</taxon>
        <taxon>Diptera</taxon>
        <taxon>Brachycera</taxon>
        <taxon>Muscomorpha</taxon>
        <taxon>Muscoidea</taxon>
        <taxon>Muscidae</taxon>
        <taxon>Haematobia</taxon>
    </lineage>
</organism>
<dbReference type="InterPro" id="IPR011053">
    <property type="entry name" value="Single_hybrid_motif"/>
</dbReference>
<dbReference type="InterPro" id="IPR000089">
    <property type="entry name" value="Biotin_lipoyl"/>
</dbReference>
<dbReference type="SUPFAM" id="SSF51230">
    <property type="entry name" value="Single hybrid motif"/>
    <property type="match status" value="1"/>
</dbReference>
<dbReference type="GO" id="GO:0033512">
    <property type="term" value="P:L-lysine catabolic process to acetyl-CoA via saccharopine"/>
    <property type="evidence" value="ECO:0007669"/>
    <property type="project" value="UniProtKB-UniPathway"/>
</dbReference>
<evidence type="ECO:0000256" key="8">
    <source>
        <dbReference type="ARBA" id="ARBA00022679"/>
    </source>
</evidence>
<dbReference type="UniPathway" id="UPA00868">
    <property type="reaction ID" value="UER00840"/>
</dbReference>
<dbReference type="InterPro" id="IPR001078">
    <property type="entry name" value="2-oxoacid_DH_actylTfrase"/>
</dbReference>
<evidence type="ECO:0000256" key="9">
    <source>
        <dbReference type="ARBA" id="ARBA00022823"/>
    </source>
</evidence>
<evidence type="ECO:0000259" key="17">
    <source>
        <dbReference type="PROSITE" id="PS50968"/>
    </source>
</evidence>
<dbReference type="PROSITE" id="PS00189">
    <property type="entry name" value="LIPOYL"/>
    <property type="match status" value="1"/>
</dbReference>
<keyword evidence="10" id="KW-0809">Transit peptide</keyword>
<dbReference type="GO" id="GO:0005739">
    <property type="term" value="C:mitochondrion"/>
    <property type="evidence" value="ECO:0007669"/>
    <property type="project" value="UniProtKB-SubCell"/>
</dbReference>
<evidence type="ECO:0000256" key="5">
    <source>
        <dbReference type="ARBA" id="ARBA00012945"/>
    </source>
</evidence>
<feature type="domain" description="Lipoyl-binding" evidence="17">
    <location>
        <begin position="82"/>
        <end position="156"/>
    </location>
</feature>
<evidence type="ECO:0000256" key="3">
    <source>
        <dbReference type="ARBA" id="ARBA00005145"/>
    </source>
</evidence>
<reference evidence="18" key="1">
    <citation type="submission" date="2017-01" db="EMBL/GenBank/DDBJ databases">
        <title>An insight into the sialome and mialome of the horn fly, Haematobia irritans.</title>
        <authorList>
            <person name="Breijo M."/>
            <person name="Boiani M."/>
            <person name="Ures X."/>
            <person name="Rocha S."/>
            <person name="Sequeira M."/>
            <person name="Ribeiro J.M."/>
        </authorList>
    </citation>
    <scope>NUCLEOTIDE SEQUENCE</scope>
</reference>
<evidence type="ECO:0000256" key="14">
    <source>
        <dbReference type="ARBA" id="ARBA00032406"/>
    </source>
</evidence>